<accession>A0ABQ7WM44</accession>
<gene>
    <name evidence="1" type="ORF">KY290_001406</name>
</gene>
<name>A0ABQ7WM44_SOLTU</name>
<proteinExistence type="predicted"/>
<comment type="caution">
    <text evidence="1">The sequence shown here is derived from an EMBL/GenBank/DDBJ whole genome shotgun (WGS) entry which is preliminary data.</text>
</comment>
<protein>
    <submittedName>
        <fullName evidence="1">Uncharacterized protein</fullName>
    </submittedName>
</protein>
<evidence type="ECO:0000313" key="1">
    <source>
        <dbReference type="EMBL" id="KAH0781808.1"/>
    </source>
</evidence>
<keyword evidence="2" id="KW-1185">Reference proteome</keyword>
<reference evidence="1 2" key="1">
    <citation type="journal article" date="2021" name="bioRxiv">
        <title>Chromosome-scale and haplotype-resolved genome assembly of a tetraploid potato cultivar.</title>
        <authorList>
            <person name="Sun H."/>
            <person name="Jiao W.-B."/>
            <person name="Krause K."/>
            <person name="Campoy J.A."/>
            <person name="Goel M."/>
            <person name="Folz-Donahue K."/>
            <person name="Kukat C."/>
            <person name="Huettel B."/>
            <person name="Schneeberger K."/>
        </authorList>
    </citation>
    <scope>NUCLEOTIDE SEQUENCE [LARGE SCALE GENOMIC DNA]</scope>
    <source>
        <strain evidence="1">SolTubOtavaFocal</strain>
        <tissue evidence="1">Leaves</tissue>
    </source>
</reference>
<dbReference type="EMBL" id="JAIVGD010000001">
    <property type="protein sequence ID" value="KAH0781808.1"/>
    <property type="molecule type" value="Genomic_DNA"/>
</dbReference>
<organism evidence="1 2">
    <name type="scientific">Solanum tuberosum</name>
    <name type="common">Potato</name>
    <dbReference type="NCBI Taxonomy" id="4113"/>
    <lineage>
        <taxon>Eukaryota</taxon>
        <taxon>Viridiplantae</taxon>
        <taxon>Streptophyta</taxon>
        <taxon>Embryophyta</taxon>
        <taxon>Tracheophyta</taxon>
        <taxon>Spermatophyta</taxon>
        <taxon>Magnoliopsida</taxon>
        <taxon>eudicotyledons</taxon>
        <taxon>Gunneridae</taxon>
        <taxon>Pentapetalae</taxon>
        <taxon>asterids</taxon>
        <taxon>lamiids</taxon>
        <taxon>Solanales</taxon>
        <taxon>Solanaceae</taxon>
        <taxon>Solanoideae</taxon>
        <taxon>Solaneae</taxon>
        <taxon>Solanum</taxon>
    </lineage>
</organism>
<evidence type="ECO:0000313" key="2">
    <source>
        <dbReference type="Proteomes" id="UP000826656"/>
    </source>
</evidence>
<dbReference type="Proteomes" id="UP000826656">
    <property type="component" value="Unassembled WGS sequence"/>
</dbReference>
<sequence length="99" mass="11296">MSHKQGDYVANEYELKELDEFQGVDLGVFDSYVDELQGIDLDDFDLDVDEFLGVDLGSFDSDVDEFEYMNKKMQDISDAEVRKGNDIEGIPWEGATITR</sequence>